<comment type="caution">
    <text evidence="1">The sequence shown here is derived from an EMBL/GenBank/DDBJ whole genome shotgun (WGS) entry which is preliminary data.</text>
</comment>
<accession>A0A414ZR91</accession>
<gene>
    <name evidence="1" type="ORF">DW172_03430</name>
</gene>
<reference evidence="1 2" key="1">
    <citation type="submission" date="2018-08" db="EMBL/GenBank/DDBJ databases">
        <title>A genome reference for cultivated species of the human gut microbiota.</title>
        <authorList>
            <person name="Zou Y."/>
            <person name="Xue W."/>
            <person name="Luo G."/>
        </authorList>
    </citation>
    <scope>NUCLEOTIDE SEQUENCE [LARGE SCALE GENOMIC DNA]</scope>
    <source>
        <strain evidence="1 2">AM16-11</strain>
    </source>
</reference>
<proteinExistence type="predicted"/>
<protein>
    <submittedName>
        <fullName evidence="1">Uncharacterized protein</fullName>
    </submittedName>
</protein>
<name>A0A414ZR91_9FIRM</name>
<evidence type="ECO:0000313" key="1">
    <source>
        <dbReference type="EMBL" id="RHI25747.1"/>
    </source>
</evidence>
<dbReference type="AlphaFoldDB" id="A0A414ZR91"/>
<dbReference type="Proteomes" id="UP000285865">
    <property type="component" value="Unassembled WGS sequence"/>
</dbReference>
<dbReference type="RefSeq" id="WP_118257223.1">
    <property type="nucleotide sequence ID" value="NZ_QRKN01000001.1"/>
</dbReference>
<organism evidence="1 2">
    <name type="scientific">Agathobacter rectalis</name>
    <dbReference type="NCBI Taxonomy" id="39491"/>
    <lineage>
        <taxon>Bacteria</taxon>
        <taxon>Bacillati</taxon>
        <taxon>Bacillota</taxon>
        <taxon>Clostridia</taxon>
        <taxon>Lachnospirales</taxon>
        <taxon>Lachnospiraceae</taxon>
        <taxon>Agathobacter</taxon>
    </lineage>
</organism>
<dbReference type="EMBL" id="QRKN01000001">
    <property type="protein sequence ID" value="RHI25747.1"/>
    <property type="molecule type" value="Genomic_DNA"/>
</dbReference>
<evidence type="ECO:0000313" key="2">
    <source>
        <dbReference type="Proteomes" id="UP000285865"/>
    </source>
</evidence>
<sequence>MKFWIYTFDEDTYGIVKADTEEEAKQKVLKAYTEHGGYESEITEDMIEIENIDNHWFADNPDIIELGCMG</sequence>